<evidence type="ECO:0000313" key="2">
    <source>
        <dbReference type="Proteomes" id="UP000319138"/>
    </source>
</evidence>
<evidence type="ECO:0000313" key="1">
    <source>
        <dbReference type="EMBL" id="TSJ87993.1"/>
    </source>
</evidence>
<dbReference type="EMBL" id="VMHL01000006">
    <property type="protein sequence ID" value="TSJ87993.1"/>
    <property type="molecule type" value="Genomic_DNA"/>
</dbReference>
<dbReference type="AlphaFoldDB" id="A0A556RGI0"/>
<sequence length="105" mass="11883">MDQLNKLKQLSDRMVAVVIAEADPNTWAGADKKLSEMTEEERGDRYWCKKNANQVITTAVKLETLIALYERKGSMPNEGKVDDVNDKVIKFEQAAKKRLEKLANG</sequence>
<name>A0A556RGI0_9GAMM</name>
<dbReference type="RefSeq" id="WP_144190375.1">
    <property type="nucleotide sequence ID" value="NZ_VMHL01000006.1"/>
</dbReference>
<dbReference type="Proteomes" id="UP000319138">
    <property type="component" value="Unassembled WGS sequence"/>
</dbReference>
<organism evidence="1 2">
    <name type="scientific">Gilliamella apicola</name>
    <dbReference type="NCBI Taxonomy" id="1196095"/>
    <lineage>
        <taxon>Bacteria</taxon>
        <taxon>Pseudomonadati</taxon>
        <taxon>Pseudomonadota</taxon>
        <taxon>Gammaproteobacteria</taxon>
        <taxon>Orbales</taxon>
        <taxon>Orbaceae</taxon>
        <taxon>Gilliamella</taxon>
    </lineage>
</organism>
<protein>
    <submittedName>
        <fullName evidence="1">Uncharacterized protein</fullName>
    </submittedName>
</protein>
<gene>
    <name evidence="1" type="ORF">FPQ14_11665</name>
</gene>
<accession>A0A556RGI0</accession>
<reference evidence="1 2" key="1">
    <citation type="submission" date="2019-07" db="EMBL/GenBank/DDBJ databases">
        <title>Gilliamella genomes.</title>
        <authorList>
            <person name="Zheng H."/>
        </authorList>
    </citation>
    <scope>NUCLEOTIDE SEQUENCE [LARGE SCALE GENOMIC DNA]</scope>
    <source>
        <strain evidence="1 2">W8131</strain>
    </source>
</reference>
<proteinExistence type="predicted"/>
<comment type="caution">
    <text evidence="1">The sequence shown here is derived from an EMBL/GenBank/DDBJ whole genome shotgun (WGS) entry which is preliminary data.</text>
</comment>